<reference evidence="2 3" key="1">
    <citation type="submission" date="2016-10" db="EMBL/GenBank/DDBJ databases">
        <authorList>
            <person name="de Groot N.N."/>
        </authorList>
    </citation>
    <scope>NUCLEOTIDE SEQUENCE [LARGE SCALE GENOMIC DNA]</scope>
    <source>
        <strain evidence="2 3">DSM 24677</strain>
    </source>
</reference>
<evidence type="ECO:0000256" key="1">
    <source>
        <dbReference type="SAM" id="Phobius"/>
    </source>
</evidence>
<dbReference type="Proteomes" id="UP000199026">
    <property type="component" value="Unassembled WGS sequence"/>
</dbReference>
<feature type="transmembrane region" description="Helical" evidence="1">
    <location>
        <begin position="57"/>
        <end position="83"/>
    </location>
</feature>
<evidence type="ECO:0000313" key="3">
    <source>
        <dbReference type="Proteomes" id="UP000199026"/>
    </source>
</evidence>
<feature type="transmembrane region" description="Helical" evidence="1">
    <location>
        <begin position="15"/>
        <end position="37"/>
    </location>
</feature>
<organism evidence="2 3">
    <name type="scientific">Lentibacter algarum</name>
    <dbReference type="NCBI Taxonomy" id="576131"/>
    <lineage>
        <taxon>Bacteria</taxon>
        <taxon>Pseudomonadati</taxon>
        <taxon>Pseudomonadota</taxon>
        <taxon>Alphaproteobacteria</taxon>
        <taxon>Rhodobacterales</taxon>
        <taxon>Roseobacteraceae</taxon>
        <taxon>Lentibacter</taxon>
    </lineage>
</organism>
<keyword evidence="1" id="KW-1133">Transmembrane helix</keyword>
<keyword evidence="1" id="KW-0472">Membrane</keyword>
<proteinExistence type="predicted"/>
<evidence type="ECO:0000313" key="2">
    <source>
        <dbReference type="EMBL" id="SDY70592.1"/>
    </source>
</evidence>
<keyword evidence="1" id="KW-0812">Transmembrane</keyword>
<dbReference type="STRING" id="576131.SAMN05444486_103324"/>
<dbReference type="EMBL" id="FNPR01000003">
    <property type="protein sequence ID" value="SDY70592.1"/>
    <property type="molecule type" value="Genomic_DNA"/>
</dbReference>
<keyword evidence="3" id="KW-1185">Reference proteome</keyword>
<sequence length="235" mass="25233">MNAAVATPKSGGKGFLYFAALFLLGLAANLVGLYGGYWLGLQLNKVLVGLGVSFGEYSWMILPFFLAIMFWGVAAATVIGSSVTRVGQFMGGHMFVTVLLAFTTIIGVNLALAYNAVATFPGLEVKNSYVASQEFNKRKAAQEALGWDVSASAEDGILRLVMNGPDGAPVYPTEMEAILGRATQIKDDQVLEFTHDGKAFVAPVTLARGNWNIRMTATAEDGTLYSRRLVLHVKK</sequence>
<gene>
    <name evidence="2" type="ORF">SAMN05444486_103324</name>
</gene>
<dbReference type="GeneID" id="88786492"/>
<dbReference type="Pfam" id="PF05751">
    <property type="entry name" value="FixH"/>
    <property type="match status" value="1"/>
</dbReference>
<dbReference type="RefSeq" id="WP_333908506.1">
    <property type="nucleotide sequence ID" value="NZ_CALJFH010000027.1"/>
</dbReference>
<dbReference type="InterPro" id="IPR008620">
    <property type="entry name" value="FixH"/>
</dbReference>
<protein>
    <submittedName>
        <fullName evidence="2">Nitrogen fixation protein FixH</fullName>
    </submittedName>
</protein>
<name>A0A1H3M1K8_9RHOB</name>
<accession>A0A1H3M1K8</accession>
<dbReference type="AlphaFoldDB" id="A0A1H3M1K8"/>
<feature type="transmembrane region" description="Helical" evidence="1">
    <location>
        <begin position="95"/>
        <end position="117"/>
    </location>
</feature>